<gene>
    <name evidence="1" type="ORF">SAMN06265367_1122</name>
</gene>
<evidence type="ECO:0000313" key="1">
    <source>
        <dbReference type="EMBL" id="SMP36087.1"/>
    </source>
</evidence>
<evidence type="ECO:0008006" key="3">
    <source>
        <dbReference type="Google" id="ProtNLM"/>
    </source>
</evidence>
<protein>
    <recommendedName>
        <fullName evidence="3">Secreted protein</fullName>
    </recommendedName>
</protein>
<evidence type="ECO:0000313" key="2">
    <source>
        <dbReference type="Proteomes" id="UP001157915"/>
    </source>
</evidence>
<proteinExistence type="predicted"/>
<comment type="caution">
    <text evidence="1">The sequence shown here is derived from an EMBL/GenBank/DDBJ whole genome shotgun (WGS) entry which is preliminary data.</text>
</comment>
<accession>A0ABY1PKS9</accession>
<sequence length="98" mass="11307">MKYSYCYFIILVFKSALSLMLDVMTSNIKGLIKSYIQFLCCSFFNCLDRLLCSFSAVDNFFQPAFSISGIVLNNVLYNQPNLLFQSKNFKTTTYENSL</sequence>
<keyword evidence="2" id="KW-1185">Reference proteome</keyword>
<organism evidence="1 2">
    <name type="scientific">Algoriphagus winogradskyi</name>
    <dbReference type="NCBI Taxonomy" id="237017"/>
    <lineage>
        <taxon>Bacteria</taxon>
        <taxon>Pseudomonadati</taxon>
        <taxon>Bacteroidota</taxon>
        <taxon>Cytophagia</taxon>
        <taxon>Cytophagales</taxon>
        <taxon>Cyclobacteriaceae</taxon>
        <taxon>Algoriphagus</taxon>
    </lineage>
</organism>
<dbReference type="Proteomes" id="UP001157915">
    <property type="component" value="Unassembled WGS sequence"/>
</dbReference>
<reference evidence="1 2" key="1">
    <citation type="submission" date="2017-05" db="EMBL/GenBank/DDBJ databases">
        <authorList>
            <person name="Varghese N."/>
            <person name="Submissions S."/>
        </authorList>
    </citation>
    <scope>NUCLEOTIDE SEQUENCE [LARGE SCALE GENOMIC DNA]</scope>
    <source>
        <strain evidence="1 2">DSM 15360</strain>
    </source>
</reference>
<name>A0ABY1PKS9_9BACT</name>
<dbReference type="EMBL" id="FXUA01000012">
    <property type="protein sequence ID" value="SMP36087.1"/>
    <property type="molecule type" value="Genomic_DNA"/>
</dbReference>